<gene>
    <name evidence="1" type="ORF">APHNP_0067</name>
</gene>
<name>A0A0F3NIM5_ANAPH</name>
<dbReference type="EMBL" id="LANW01000001">
    <property type="protein sequence ID" value="KJV67611.1"/>
    <property type="molecule type" value="Genomic_DNA"/>
</dbReference>
<dbReference type="AlphaFoldDB" id="A0A0F3NIM5"/>
<comment type="caution">
    <text evidence="1">The sequence shown here is derived from an EMBL/GenBank/DDBJ whole genome shotgun (WGS) entry which is preliminary data.</text>
</comment>
<protein>
    <submittedName>
        <fullName evidence="1">Uncharacterized protein</fullName>
    </submittedName>
</protein>
<evidence type="ECO:0000313" key="2">
    <source>
        <dbReference type="Proteomes" id="UP000033385"/>
    </source>
</evidence>
<reference evidence="1 2" key="1">
    <citation type="submission" date="2015-01" db="EMBL/GenBank/DDBJ databases">
        <title>Genome Sequencing of Rickettsiales.</title>
        <authorList>
            <person name="Daugherty S.C."/>
            <person name="Su Q."/>
            <person name="Abolude K."/>
            <person name="Beier-Sexton M."/>
            <person name="Carlyon J.A."/>
            <person name="Carter R."/>
            <person name="Day N.P."/>
            <person name="Dumler S.J."/>
            <person name="Dyachenko V."/>
            <person name="Godinez A."/>
            <person name="Kurtti T.J."/>
            <person name="Lichay M."/>
            <person name="Mullins K.E."/>
            <person name="Ott S."/>
            <person name="Pappas-Brown V."/>
            <person name="Paris D.H."/>
            <person name="Patel P."/>
            <person name="Richards A.L."/>
            <person name="Sadzewicz L."/>
            <person name="Sears K."/>
            <person name="Seidman D."/>
            <person name="Sengamalay N."/>
            <person name="Stenos J."/>
            <person name="Tallon L.J."/>
            <person name="Vincent G."/>
            <person name="Fraser C.M."/>
            <person name="Munderloh U."/>
            <person name="Dunning-Hotopp J.C."/>
        </authorList>
    </citation>
    <scope>NUCLEOTIDE SEQUENCE [LARGE SCALE GENOMIC DNA]</scope>
    <source>
        <strain evidence="1 2">ApNP</strain>
    </source>
</reference>
<dbReference type="Proteomes" id="UP000033385">
    <property type="component" value="Unassembled WGS sequence"/>
</dbReference>
<accession>A0A0F3NIM5</accession>
<evidence type="ECO:0000313" key="1">
    <source>
        <dbReference type="EMBL" id="KJV67611.1"/>
    </source>
</evidence>
<proteinExistence type="predicted"/>
<organism evidence="1 2">
    <name type="scientific">Anaplasma phagocytophilum str. ApNP</name>
    <dbReference type="NCBI Taxonomy" id="1359153"/>
    <lineage>
        <taxon>Bacteria</taxon>
        <taxon>Pseudomonadati</taxon>
        <taxon>Pseudomonadota</taxon>
        <taxon>Alphaproteobacteria</taxon>
        <taxon>Rickettsiales</taxon>
        <taxon>Anaplasmataceae</taxon>
        <taxon>Anaplasma</taxon>
        <taxon>phagocytophilum group</taxon>
    </lineage>
</organism>
<dbReference type="PATRIC" id="fig|1359153.3.peg.74"/>
<sequence>MEYLGKIAAKTPGIGFDIRSIAWSSFNAYLVQRWISLKSAIDGILDVCL</sequence>